<reference evidence="8 10" key="1">
    <citation type="submission" date="2023-10" db="EMBL/GenBank/DDBJ databases">
        <title>Whole Genome based description of the genera Actinobaculum and Actinotignum reveals a complex phylogenetic relationship within the species included in the genus Actinotignum.</title>
        <authorList>
            <person name="Jensen C.S."/>
            <person name="Dargis R."/>
            <person name="Kemp M."/>
            <person name="Christensen J.J."/>
        </authorList>
    </citation>
    <scope>NUCLEOTIDE SEQUENCE</scope>
    <source>
        <strain evidence="9 10">SLA_B089</strain>
        <strain evidence="8">SLA_B245</strain>
    </source>
</reference>
<evidence type="ECO:0000256" key="2">
    <source>
        <dbReference type="ARBA" id="ARBA00022490"/>
    </source>
</evidence>
<evidence type="ECO:0000313" key="11">
    <source>
        <dbReference type="Proteomes" id="UP001288320"/>
    </source>
</evidence>
<proteinExistence type="inferred from homology"/>
<dbReference type="GeneID" id="92813996"/>
<dbReference type="InterPro" id="IPR050644">
    <property type="entry name" value="PG_Glycine_Bridge_Synth"/>
</dbReference>
<keyword evidence="6" id="KW-0012">Acyltransferase</keyword>
<sequence>MHFTTLTTEEYASATRHSPRLFLAQLPEYGQWRTEQGDAVDYVGVREGAQVRGVGLITYQPWKKLFTRAIITNGPTLDWEDTELVEFFFAQLAAYLATKKRVIALRITPNVPAAFYEDTTKIADSPLGARVTEQLRAAGFQHIPVDPNDPADIHFIYTKDIAGKTFEEIADSLTKTMRRQVKHVGRYGVEVHTGGVELWDTFHQLYESSRERTEMAEISDYSAQLYTGMMEKLGPERAFLAIAYAHPATYLEEITANIARLDEQIAQNSTEPRTRKKEGALKELGSQRASLLKQETEARDLAQRYGNNVPFAGVLAFRWGDELVQLLRGFNKDFTTYNRDYPVESTLLRWAAAHDISTYNTLGISGIFDATGPDYPVLEYKRKLNGNVEEFIGTFALALRPEAKLTGALI</sequence>
<dbReference type="Gene3D" id="1.20.58.90">
    <property type="match status" value="1"/>
</dbReference>
<dbReference type="InterPro" id="IPR003447">
    <property type="entry name" value="FEMABX"/>
</dbReference>
<evidence type="ECO:0000256" key="5">
    <source>
        <dbReference type="ARBA" id="ARBA00022984"/>
    </source>
</evidence>
<dbReference type="EMBL" id="JAWNFY010000002">
    <property type="protein sequence ID" value="MDY5145562.1"/>
    <property type="molecule type" value="Genomic_DNA"/>
</dbReference>
<dbReference type="Proteomes" id="UP001288320">
    <property type="component" value="Unassembled WGS sequence"/>
</dbReference>
<evidence type="ECO:0000256" key="3">
    <source>
        <dbReference type="ARBA" id="ARBA00022679"/>
    </source>
</evidence>
<name>A0AAW9HHF5_9ACTO</name>
<dbReference type="Gene3D" id="3.40.630.30">
    <property type="match status" value="2"/>
</dbReference>
<accession>A0AAW9HHF5</accession>
<organism evidence="8 11">
    <name type="scientific">Actinotignum timonense</name>
    <dbReference type="NCBI Taxonomy" id="1870995"/>
    <lineage>
        <taxon>Bacteria</taxon>
        <taxon>Bacillati</taxon>
        <taxon>Actinomycetota</taxon>
        <taxon>Actinomycetes</taxon>
        <taxon>Actinomycetales</taxon>
        <taxon>Actinomycetaceae</taxon>
        <taxon>Actinotignum</taxon>
    </lineage>
</organism>
<keyword evidence="2" id="KW-0963">Cytoplasm</keyword>
<dbReference type="Pfam" id="PF02388">
    <property type="entry name" value="FemAB"/>
    <property type="match status" value="1"/>
</dbReference>
<dbReference type="PANTHER" id="PTHR36174">
    <property type="entry name" value="LIPID II:GLYCINE GLYCYLTRANSFERASE"/>
    <property type="match status" value="1"/>
</dbReference>
<comment type="similarity">
    <text evidence="1">Belongs to the FemABX family.</text>
</comment>
<dbReference type="RefSeq" id="WP_087070926.1">
    <property type="nucleotide sequence ID" value="NZ_CAUPFC010000001.1"/>
</dbReference>
<evidence type="ECO:0000313" key="9">
    <source>
        <dbReference type="EMBL" id="MDY5145562.1"/>
    </source>
</evidence>
<dbReference type="GO" id="GO:0071555">
    <property type="term" value="P:cell wall organization"/>
    <property type="evidence" value="ECO:0007669"/>
    <property type="project" value="UniProtKB-KW"/>
</dbReference>
<keyword evidence="3" id="KW-0808">Transferase</keyword>
<dbReference type="GO" id="GO:0009252">
    <property type="term" value="P:peptidoglycan biosynthetic process"/>
    <property type="evidence" value="ECO:0007669"/>
    <property type="project" value="UniProtKB-KW"/>
</dbReference>
<evidence type="ECO:0000313" key="10">
    <source>
        <dbReference type="Proteomes" id="UP001284901"/>
    </source>
</evidence>
<keyword evidence="7" id="KW-0961">Cell wall biogenesis/degradation</keyword>
<evidence type="ECO:0000256" key="7">
    <source>
        <dbReference type="ARBA" id="ARBA00023316"/>
    </source>
</evidence>
<keyword evidence="4" id="KW-0133">Cell shape</keyword>
<dbReference type="InterPro" id="IPR016181">
    <property type="entry name" value="Acyl_CoA_acyltransferase"/>
</dbReference>
<evidence type="ECO:0000256" key="6">
    <source>
        <dbReference type="ARBA" id="ARBA00023315"/>
    </source>
</evidence>
<evidence type="ECO:0000313" key="8">
    <source>
        <dbReference type="EMBL" id="MDY5139730.1"/>
    </source>
</evidence>
<dbReference type="EMBL" id="JAWNFV010000001">
    <property type="protein sequence ID" value="MDY5139730.1"/>
    <property type="molecule type" value="Genomic_DNA"/>
</dbReference>
<dbReference type="SUPFAM" id="SSF55729">
    <property type="entry name" value="Acyl-CoA N-acyltransferases (Nat)"/>
    <property type="match status" value="2"/>
</dbReference>
<keyword evidence="10" id="KW-1185">Reference proteome</keyword>
<dbReference type="Proteomes" id="UP001284901">
    <property type="component" value="Unassembled WGS sequence"/>
</dbReference>
<dbReference type="GO" id="GO:0008360">
    <property type="term" value="P:regulation of cell shape"/>
    <property type="evidence" value="ECO:0007669"/>
    <property type="project" value="UniProtKB-KW"/>
</dbReference>
<protein>
    <submittedName>
        <fullName evidence="8">Peptidoglycan bridge formation glycyltransferase FemA/FemB family protein</fullName>
    </submittedName>
</protein>
<comment type="caution">
    <text evidence="8">The sequence shown here is derived from an EMBL/GenBank/DDBJ whole genome shotgun (WGS) entry which is preliminary data.</text>
</comment>
<gene>
    <name evidence="8" type="ORF">R6G74_00155</name>
    <name evidence="9" type="ORF">R6P33_00815</name>
</gene>
<evidence type="ECO:0000256" key="1">
    <source>
        <dbReference type="ARBA" id="ARBA00009943"/>
    </source>
</evidence>
<dbReference type="PANTHER" id="PTHR36174:SF2">
    <property type="entry name" value="AMINOACYLTRANSFERASE FEMA"/>
    <property type="match status" value="1"/>
</dbReference>
<dbReference type="GO" id="GO:0016755">
    <property type="term" value="F:aminoacyltransferase activity"/>
    <property type="evidence" value="ECO:0007669"/>
    <property type="project" value="InterPro"/>
</dbReference>
<keyword evidence="5" id="KW-0573">Peptidoglycan synthesis</keyword>
<dbReference type="PROSITE" id="PS51191">
    <property type="entry name" value="FEMABX"/>
    <property type="match status" value="1"/>
</dbReference>
<dbReference type="AlphaFoldDB" id="A0AAW9HHF5"/>
<evidence type="ECO:0000256" key="4">
    <source>
        <dbReference type="ARBA" id="ARBA00022960"/>
    </source>
</evidence>